<name>A0AAD9JYJ7_RIDPI</name>
<dbReference type="Pfam" id="PF17921">
    <property type="entry name" value="Integrase_H2C2"/>
    <property type="match status" value="1"/>
</dbReference>
<keyword evidence="3" id="KW-1185">Reference proteome</keyword>
<dbReference type="PROSITE" id="PS50994">
    <property type="entry name" value="INTEGRASE"/>
    <property type="match status" value="1"/>
</dbReference>
<evidence type="ECO:0000259" key="1">
    <source>
        <dbReference type="PROSITE" id="PS50994"/>
    </source>
</evidence>
<dbReference type="Gene3D" id="3.30.420.10">
    <property type="entry name" value="Ribonuclease H-like superfamily/Ribonuclease H"/>
    <property type="match status" value="1"/>
</dbReference>
<comment type="caution">
    <text evidence="2">The sequence shown here is derived from an EMBL/GenBank/DDBJ whole genome shotgun (WGS) entry which is preliminary data.</text>
</comment>
<dbReference type="EMBL" id="JAODUO010001570">
    <property type="protein sequence ID" value="KAK2161629.1"/>
    <property type="molecule type" value="Genomic_DNA"/>
</dbReference>
<dbReference type="InterPro" id="IPR036397">
    <property type="entry name" value="RNaseH_sf"/>
</dbReference>
<dbReference type="Gene3D" id="1.10.340.70">
    <property type="match status" value="1"/>
</dbReference>
<dbReference type="PANTHER" id="PTHR37984">
    <property type="entry name" value="PROTEIN CBG26694"/>
    <property type="match status" value="1"/>
</dbReference>
<protein>
    <recommendedName>
        <fullName evidence="1">Integrase catalytic domain-containing protein</fullName>
    </recommendedName>
</protein>
<dbReference type="Proteomes" id="UP001209878">
    <property type="component" value="Unassembled WGS sequence"/>
</dbReference>
<dbReference type="GO" id="GO:0015074">
    <property type="term" value="P:DNA integration"/>
    <property type="evidence" value="ECO:0007669"/>
    <property type="project" value="InterPro"/>
</dbReference>
<dbReference type="SUPFAM" id="SSF53098">
    <property type="entry name" value="Ribonuclease H-like"/>
    <property type="match status" value="1"/>
</dbReference>
<dbReference type="InterPro" id="IPR050951">
    <property type="entry name" value="Retrovirus_Pol_polyprotein"/>
</dbReference>
<evidence type="ECO:0000313" key="3">
    <source>
        <dbReference type="Proteomes" id="UP001209878"/>
    </source>
</evidence>
<dbReference type="FunFam" id="3.30.420.10:FF:000063">
    <property type="entry name" value="Retrovirus-related Pol polyprotein from transposon 297-like Protein"/>
    <property type="match status" value="1"/>
</dbReference>
<accession>A0AAD9JYJ7</accession>
<reference evidence="2" key="1">
    <citation type="journal article" date="2023" name="Mol. Biol. Evol.">
        <title>Third-Generation Sequencing Reveals the Adaptive Role of the Epigenome in Three Deep-Sea Polychaetes.</title>
        <authorList>
            <person name="Perez M."/>
            <person name="Aroh O."/>
            <person name="Sun Y."/>
            <person name="Lan Y."/>
            <person name="Juniper S.K."/>
            <person name="Young C.R."/>
            <person name="Angers B."/>
            <person name="Qian P.Y."/>
        </authorList>
    </citation>
    <scope>NUCLEOTIDE SEQUENCE</scope>
    <source>
        <strain evidence="2">R07B-5</strain>
    </source>
</reference>
<feature type="domain" description="Integrase catalytic" evidence="1">
    <location>
        <begin position="68"/>
        <end position="239"/>
    </location>
</feature>
<dbReference type="GO" id="GO:0003676">
    <property type="term" value="F:nucleic acid binding"/>
    <property type="evidence" value="ECO:0007669"/>
    <property type="project" value="InterPro"/>
</dbReference>
<dbReference type="InterPro" id="IPR001584">
    <property type="entry name" value="Integrase_cat-core"/>
</dbReference>
<dbReference type="AlphaFoldDB" id="A0AAD9JYJ7"/>
<dbReference type="InterPro" id="IPR012337">
    <property type="entry name" value="RNaseH-like_sf"/>
</dbReference>
<gene>
    <name evidence="2" type="ORF">NP493_1569g00013</name>
</gene>
<dbReference type="PANTHER" id="PTHR37984:SF7">
    <property type="entry name" value="INTEGRASE CATALYTIC DOMAIN-CONTAINING PROTEIN"/>
    <property type="match status" value="1"/>
</dbReference>
<organism evidence="2 3">
    <name type="scientific">Ridgeia piscesae</name>
    <name type="common">Tubeworm</name>
    <dbReference type="NCBI Taxonomy" id="27915"/>
    <lineage>
        <taxon>Eukaryota</taxon>
        <taxon>Metazoa</taxon>
        <taxon>Spiralia</taxon>
        <taxon>Lophotrochozoa</taxon>
        <taxon>Annelida</taxon>
        <taxon>Polychaeta</taxon>
        <taxon>Sedentaria</taxon>
        <taxon>Canalipalpata</taxon>
        <taxon>Sabellida</taxon>
        <taxon>Siboglinidae</taxon>
        <taxon>Ridgeia</taxon>
    </lineage>
</organism>
<dbReference type="FunFam" id="1.10.340.70:FF:000004">
    <property type="entry name" value="Retrovirus-related Pol polyprotein from transposon 297-like Protein"/>
    <property type="match status" value="1"/>
</dbReference>
<proteinExistence type="predicted"/>
<sequence length="274" mass="31581">MLNGVILKGNRVIIPKNMQEEVLIKIHTGHQGIEKCRLRARDTVYKCGINADIDNMVKKCNVCQHNQTAQQKEELIPIDVAHPWEIVGSDMFHWRGDEYLLVVDYYSSYTIIRKLSSTTSGAIVSKLKLIFSEFGIPDIFISDNARHNDSAEFRKCEAEYDFKHETSSPRYPQCNGKAERYVGVVKKTLQKAYEAREDPAIALLCRRTTPIETGLSLPAEMLGRKIQSNLPIIATTGNEKARFHRREQWRQQYDEHARDLKDIIQVKVSEFRIM</sequence>
<evidence type="ECO:0000313" key="2">
    <source>
        <dbReference type="EMBL" id="KAK2161629.1"/>
    </source>
</evidence>
<dbReference type="InterPro" id="IPR041588">
    <property type="entry name" value="Integrase_H2C2"/>
</dbReference>